<comment type="caution">
    <text evidence="1">The sequence shown here is derived from an EMBL/GenBank/DDBJ whole genome shotgun (WGS) entry which is preliminary data.</text>
</comment>
<dbReference type="RefSeq" id="WP_089480056.1">
    <property type="nucleotide sequence ID" value="NZ_MUGS01000027.1"/>
</dbReference>
<gene>
    <name evidence="1" type="ORF">B0A64_13535</name>
</gene>
<name>A0A227P516_9FLAO</name>
<evidence type="ECO:0000313" key="2">
    <source>
        <dbReference type="Proteomes" id="UP000214684"/>
    </source>
</evidence>
<protein>
    <submittedName>
        <fullName evidence="1">Uncharacterized protein</fullName>
    </submittedName>
</protein>
<evidence type="ECO:0000313" key="1">
    <source>
        <dbReference type="EMBL" id="OXG05050.1"/>
    </source>
</evidence>
<dbReference type="Proteomes" id="UP000214684">
    <property type="component" value="Unassembled WGS sequence"/>
</dbReference>
<dbReference type="AlphaFoldDB" id="A0A227P516"/>
<accession>A0A227P516</accession>
<sequence>MQYLPKEYFTQIFYAQETFKNMNMLKKIEVTSNHTDTRGTTTIDYSYQYDSNGFPTVQKGDLKSETYRSEPTQFGVPLIIKSPINKSFEKTMNYSCE</sequence>
<dbReference type="EMBL" id="MUGS01000027">
    <property type="protein sequence ID" value="OXG05050.1"/>
    <property type="molecule type" value="Genomic_DNA"/>
</dbReference>
<organism evidence="1 2">
    <name type="scientific">Flavobacterium araucananum</name>
    <dbReference type="NCBI Taxonomy" id="946678"/>
    <lineage>
        <taxon>Bacteria</taxon>
        <taxon>Pseudomonadati</taxon>
        <taxon>Bacteroidota</taxon>
        <taxon>Flavobacteriia</taxon>
        <taxon>Flavobacteriales</taxon>
        <taxon>Flavobacteriaceae</taxon>
        <taxon>Flavobacterium</taxon>
    </lineage>
</organism>
<reference evidence="1 2" key="1">
    <citation type="submission" date="2016-11" db="EMBL/GenBank/DDBJ databases">
        <title>Whole genomes of Flavobacteriaceae.</title>
        <authorList>
            <person name="Stine C."/>
            <person name="Li C."/>
            <person name="Tadesse D."/>
        </authorList>
    </citation>
    <scope>NUCLEOTIDE SEQUENCE [LARGE SCALE GENOMIC DNA]</scope>
    <source>
        <strain evidence="1 2">DSM 24704</strain>
    </source>
</reference>
<keyword evidence="2" id="KW-1185">Reference proteome</keyword>
<proteinExistence type="predicted"/>
<dbReference type="OrthoDB" id="1361961at2"/>